<protein>
    <recommendedName>
        <fullName evidence="3">Transketolase N-terminal domain-containing protein</fullName>
    </recommendedName>
</protein>
<dbReference type="Gene3D" id="3.40.50.970">
    <property type="match status" value="1"/>
</dbReference>
<name>A0AB34GAG1_ESCRO</name>
<organism evidence="4 5">
    <name type="scientific">Eschrichtius robustus</name>
    <name type="common">California gray whale</name>
    <name type="synonym">Eschrichtius gibbosus</name>
    <dbReference type="NCBI Taxonomy" id="9764"/>
    <lineage>
        <taxon>Eukaryota</taxon>
        <taxon>Metazoa</taxon>
        <taxon>Chordata</taxon>
        <taxon>Craniata</taxon>
        <taxon>Vertebrata</taxon>
        <taxon>Euteleostomi</taxon>
        <taxon>Mammalia</taxon>
        <taxon>Eutheria</taxon>
        <taxon>Laurasiatheria</taxon>
        <taxon>Artiodactyla</taxon>
        <taxon>Whippomorpha</taxon>
        <taxon>Cetacea</taxon>
        <taxon>Mysticeti</taxon>
        <taxon>Eschrichtiidae</taxon>
        <taxon>Eschrichtius</taxon>
    </lineage>
</organism>
<evidence type="ECO:0000256" key="1">
    <source>
        <dbReference type="ARBA" id="ARBA00022679"/>
    </source>
</evidence>
<keyword evidence="2" id="KW-0786">Thiamine pyrophosphate</keyword>
<feature type="domain" description="Transketolase N-terminal" evidence="3">
    <location>
        <begin position="156"/>
        <end position="311"/>
    </location>
</feature>
<accession>A0AB34GAG1</accession>
<dbReference type="SUPFAM" id="SSF52518">
    <property type="entry name" value="Thiamin diphosphate-binding fold (THDP-binding)"/>
    <property type="match status" value="1"/>
</dbReference>
<dbReference type="GO" id="GO:0004802">
    <property type="term" value="F:transketolase activity"/>
    <property type="evidence" value="ECO:0007669"/>
    <property type="project" value="TreeGrafter"/>
</dbReference>
<dbReference type="EMBL" id="JAIQCJ010002448">
    <property type="protein sequence ID" value="KAJ8776137.1"/>
    <property type="molecule type" value="Genomic_DNA"/>
</dbReference>
<dbReference type="PANTHER" id="PTHR43195">
    <property type="entry name" value="TRANSKETOLASE"/>
    <property type="match status" value="1"/>
</dbReference>
<evidence type="ECO:0000313" key="5">
    <source>
        <dbReference type="Proteomes" id="UP001159641"/>
    </source>
</evidence>
<dbReference type="GO" id="GO:0030976">
    <property type="term" value="F:thiamine pyrophosphate binding"/>
    <property type="evidence" value="ECO:0007669"/>
    <property type="project" value="TreeGrafter"/>
</dbReference>
<comment type="caution">
    <text evidence="4">The sequence shown here is derived from an EMBL/GenBank/DDBJ whole genome shotgun (WGS) entry which is preliminary data.</text>
</comment>
<evidence type="ECO:0000256" key="2">
    <source>
        <dbReference type="ARBA" id="ARBA00023052"/>
    </source>
</evidence>
<keyword evidence="5" id="KW-1185">Reference proteome</keyword>
<keyword evidence="1" id="KW-0808">Transferase</keyword>
<sequence length="379" mass="41836">MGLTAAARVFSGMAEPGTSPLYIPLRARAQHGGALLEALRAFLCRPGGRSGRPVLAPPPQPPGHNRRVLSPLCELYAKSSFPGDPGRGLRRLQAVCALPRGRPRKSRPQDPGLRRPLCSSAAEIMSVLFFYIMRYKQMDPENPNNDRFVLSKSLSFVNVATGWLGEGLGVACGMAYTGKYFDKASYRVFCLIGGGESSDGSIWEAMAFASHHSLDNLVAIFDVNRLYHSGTLPLKHCTDVFQKRCEAFGWNTFVVDGRDVEALCQVFQQAAQVKSKPTAIVAKTFRGHGMPQVEDSENWHERPMPKERVDTIIKLIESQIQTKKKLDPKPPVEDSPPVNITDIEMISPPAYNVGDMVGKLLFSLLFLNTEDSVYSDLQE</sequence>
<gene>
    <name evidence="4" type="ORF">J1605_015798</name>
</gene>
<evidence type="ECO:0000313" key="4">
    <source>
        <dbReference type="EMBL" id="KAJ8776137.1"/>
    </source>
</evidence>
<dbReference type="Proteomes" id="UP001159641">
    <property type="component" value="Unassembled WGS sequence"/>
</dbReference>
<proteinExistence type="predicted"/>
<dbReference type="PANTHER" id="PTHR43195:SF2">
    <property type="entry name" value="TRANSKETOLASE-LIKE PROTEIN 1"/>
    <property type="match status" value="1"/>
</dbReference>
<dbReference type="InterPro" id="IPR005474">
    <property type="entry name" value="Transketolase_N"/>
</dbReference>
<dbReference type="AlphaFoldDB" id="A0AB34GAG1"/>
<reference evidence="4 5" key="1">
    <citation type="submission" date="2022-11" db="EMBL/GenBank/DDBJ databases">
        <title>Whole genome sequence of Eschrichtius robustus ER-17-0199.</title>
        <authorList>
            <person name="Bruniche-Olsen A."/>
            <person name="Black A.N."/>
            <person name="Fields C.J."/>
            <person name="Walden K."/>
            <person name="Dewoody J.A."/>
        </authorList>
    </citation>
    <scope>NUCLEOTIDE SEQUENCE [LARGE SCALE GENOMIC DNA]</scope>
    <source>
        <strain evidence="4">ER-17-0199</strain>
        <tissue evidence="4">Blubber</tissue>
    </source>
</reference>
<dbReference type="InterPro" id="IPR029061">
    <property type="entry name" value="THDP-binding"/>
</dbReference>
<dbReference type="InterPro" id="IPR051424">
    <property type="entry name" value="Transketolase-like"/>
</dbReference>
<dbReference type="Pfam" id="PF00456">
    <property type="entry name" value="Transketolase_N"/>
    <property type="match status" value="1"/>
</dbReference>
<evidence type="ECO:0000259" key="3">
    <source>
        <dbReference type="Pfam" id="PF00456"/>
    </source>
</evidence>